<protein>
    <submittedName>
        <fullName evidence="1">Uncharacterized protein</fullName>
    </submittedName>
</protein>
<dbReference type="Proteomes" id="UP001519295">
    <property type="component" value="Unassembled WGS sequence"/>
</dbReference>
<gene>
    <name evidence="1" type="ORF">JOF36_003485</name>
</gene>
<comment type="caution">
    <text evidence="1">The sequence shown here is derived from an EMBL/GenBank/DDBJ whole genome shotgun (WGS) entry which is preliminary data.</text>
</comment>
<accession>A0ABS4VV44</accession>
<keyword evidence="2" id="KW-1185">Reference proteome</keyword>
<evidence type="ECO:0000313" key="2">
    <source>
        <dbReference type="Proteomes" id="UP001519295"/>
    </source>
</evidence>
<proteinExistence type="predicted"/>
<dbReference type="EMBL" id="JAGINU010000001">
    <property type="protein sequence ID" value="MBP2367789.1"/>
    <property type="molecule type" value="Genomic_DNA"/>
</dbReference>
<organism evidence="1 2">
    <name type="scientific">Pseudonocardia parietis</name>
    <dbReference type="NCBI Taxonomy" id="570936"/>
    <lineage>
        <taxon>Bacteria</taxon>
        <taxon>Bacillati</taxon>
        <taxon>Actinomycetota</taxon>
        <taxon>Actinomycetes</taxon>
        <taxon>Pseudonocardiales</taxon>
        <taxon>Pseudonocardiaceae</taxon>
        <taxon>Pseudonocardia</taxon>
    </lineage>
</organism>
<reference evidence="1 2" key="1">
    <citation type="submission" date="2021-03" db="EMBL/GenBank/DDBJ databases">
        <title>Sequencing the genomes of 1000 actinobacteria strains.</title>
        <authorList>
            <person name="Klenk H.-P."/>
        </authorList>
    </citation>
    <scope>NUCLEOTIDE SEQUENCE [LARGE SCALE GENOMIC DNA]</scope>
    <source>
        <strain evidence="1 2">DSM 45256</strain>
    </source>
</reference>
<name>A0ABS4VV44_9PSEU</name>
<sequence length="69" mass="7010">MADDTDLIEVDDADVQELFFDRGWTDGLPIVPPPSPATCSAADPRGHSAAHGVAGGVAVPVVGRDAVLA</sequence>
<evidence type="ECO:0000313" key="1">
    <source>
        <dbReference type="EMBL" id="MBP2367789.1"/>
    </source>
</evidence>